<dbReference type="Proteomes" id="UP000237105">
    <property type="component" value="Unassembled WGS sequence"/>
</dbReference>
<evidence type="ECO:0000313" key="2">
    <source>
        <dbReference type="EMBL" id="PON46201.1"/>
    </source>
</evidence>
<accession>A0A2P5BBP2</accession>
<comment type="caution">
    <text evidence="2">The sequence shown here is derived from an EMBL/GenBank/DDBJ whole genome shotgun (WGS) entry which is preliminary data.</text>
</comment>
<feature type="region of interest" description="Disordered" evidence="1">
    <location>
        <begin position="48"/>
        <end position="78"/>
    </location>
</feature>
<dbReference type="AlphaFoldDB" id="A0A2P5BBP2"/>
<protein>
    <submittedName>
        <fullName evidence="2">Uncharacterized protein</fullName>
    </submittedName>
</protein>
<organism evidence="2 3">
    <name type="scientific">Parasponia andersonii</name>
    <name type="common">Sponia andersonii</name>
    <dbReference type="NCBI Taxonomy" id="3476"/>
    <lineage>
        <taxon>Eukaryota</taxon>
        <taxon>Viridiplantae</taxon>
        <taxon>Streptophyta</taxon>
        <taxon>Embryophyta</taxon>
        <taxon>Tracheophyta</taxon>
        <taxon>Spermatophyta</taxon>
        <taxon>Magnoliopsida</taxon>
        <taxon>eudicotyledons</taxon>
        <taxon>Gunneridae</taxon>
        <taxon>Pentapetalae</taxon>
        <taxon>rosids</taxon>
        <taxon>fabids</taxon>
        <taxon>Rosales</taxon>
        <taxon>Cannabaceae</taxon>
        <taxon>Parasponia</taxon>
    </lineage>
</organism>
<keyword evidence="3" id="KW-1185">Reference proteome</keyword>
<evidence type="ECO:0000256" key="1">
    <source>
        <dbReference type="SAM" id="MobiDB-lite"/>
    </source>
</evidence>
<dbReference type="EMBL" id="JXTB01000316">
    <property type="protein sequence ID" value="PON46201.1"/>
    <property type="molecule type" value="Genomic_DNA"/>
</dbReference>
<gene>
    <name evidence="2" type="ORF">PanWU01x14_253250</name>
</gene>
<proteinExistence type="predicted"/>
<reference evidence="3" key="1">
    <citation type="submission" date="2016-06" db="EMBL/GenBank/DDBJ databases">
        <title>Parallel loss of symbiosis genes in relatives of nitrogen-fixing non-legume Parasponia.</title>
        <authorList>
            <person name="Van Velzen R."/>
            <person name="Holmer R."/>
            <person name="Bu F."/>
            <person name="Rutten L."/>
            <person name="Van Zeijl A."/>
            <person name="Liu W."/>
            <person name="Santuari L."/>
            <person name="Cao Q."/>
            <person name="Sharma T."/>
            <person name="Shen D."/>
            <person name="Roswanjaya Y."/>
            <person name="Wardhani T."/>
            <person name="Kalhor M.S."/>
            <person name="Jansen J."/>
            <person name="Van den Hoogen J."/>
            <person name="Gungor B."/>
            <person name="Hartog M."/>
            <person name="Hontelez J."/>
            <person name="Verver J."/>
            <person name="Yang W.-C."/>
            <person name="Schijlen E."/>
            <person name="Repin R."/>
            <person name="Schilthuizen M."/>
            <person name="Schranz E."/>
            <person name="Heidstra R."/>
            <person name="Miyata K."/>
            <person name="Fedorova E."/>
            <person name="Kohlen W."/>
            <person name="Bisseling T."/>
            <person name="Smit S."/>
            <person name="Geurts R."/>
        </authorList>
    </citation>
    <scope>NUCLEOTIDE SEQUENCE [LARGE SCALE GENOMIC DNA]</scope>
    <source>
        <strain evidence="3">cv. WU1-14</strain>
    </source>
</reference>
<name>A0A2P5BBP2_PARAD</name>
<evidence type="ECO:0000313" key="3">
    <source>
        <dbReference type="Proteomes" id="UP000237105"/>
    </source>
</evidence>
<sequence length="78" mass="8296">MGSLGPFHSNLRRNSGWAGLARKVFLKVQTSLAARKVKVLGRAKSVCRPPARRASTNGQAQPSLRGRAITGPFTPGPT</sequence>